<organism evidence="5 6">
    <name type="scientific">Asaia bogorensis</name>
    <dbReference type="NCBI Taxonomy" id="91915"/>
    <lineage>
        <taxon>Bacteria</taxon>
        <taxon>Pseudomonadati</taxon>
        <taxon>Pseudomonadota</taxon>
        <taxon>Alphaproteobacteria</taxon>
        <taxon>Acetobacterales</taxon>
        <taxon>Acetobacteraceae</taxon>
        <taxon>Asaia</taxon>
    </lineage>
</organism>
<reference evidence="5 6" key="1">
    <citation type="journal article" date="2014" name="Genome Biol. Evol.">
        <title>Acetic acid bacteria genomes reveal functional traits for adaptation to life in insect guts.</title>
        <authorList>
            <person name="Chouaia B."/>
            <person name="Gaiarsa S."/>
            <person name="Crotti E."/>
            <person name="Comandatore F."/>
            <person name="Degli Esposti M."/>
            <person name="Ricci I."/>
            <person name="Alma A."/>
            <person name="Favia G."/>
            <person name="Bandi C."/>
            <person name="Daffonchio D."/>
        </authorList>
    </citation>
    <scope>NUCLEOTIDE SEQUENCE [LARGE SCALE GENOMIC DNA]</scope>
    <source>
        <strain evidence="5 6">SF2.1</strain>
    </source>
</reference>
<dbReference type="InterPro" id="IPR001845">
    <property type="entry name" value="HTH_ArsR_DNA-bd_dom"/>
</dbReference>
<dbReference type="eggNOG" id="COG0640">
    <property type="taxonomic scope" value="Bacteria"/>
</dbReference>
<dbReference type="InterPro" id="IPR036390">
    <property type="entry name" value="WH_DNA-bd_sf"/>
</dbReference>
<evidence type="ECO:0000259" key="4">
    <source>
        <dbReference type="PROSITE" id="PS50987"/>
    </source>
</evidence>
<dbReference type="InterPro" id="IPR051011">
    <property type="entry name" value="Metal_resp_trans_reg"/>
</dbReference>
<dbReference type="GO" id="GO:0003700">
    <property type="term" value="F:DNA-binding transcription factor activity"/>
    <property type="evidence" value="ECO:0007669"/>
    <property type="project" value="InterPro"/>
</dbReference>
<dbReference type="SUPFAM" id="SSF46785">
    <property type="entry name" value="Winged helix' DNA-binding domain"/>
    <property type="match status" value="1"/>
</dbReference>
<evidence type="ECO:0000256" key="2">
    <source>
        <dbReference type="ARBA" id="ARBA00023125"/>
    </source>
</evidence>
<dbReference type="RefSeq" id="WP_023979515.1">
    <property type="nucleotide sequence ID" value="NZ_CBLX010000027.1"/>
</dbReference>
<reference evidence="5 6" key="2">
    <citation type="journal article" date="2014" name="PLoS ONE">
        <title>Evolution of mitochondria reconstructed from the energy metabolism of living bacteria.</title>
        <authorList>
            <person name="Degli Esposti M."/>
            <person name="Chouaia B."/>
            <person name="Comandatore F."/>
            <person name="Crotti E."/>
            <person name="Sassera D."/>
            <person name="Lievens P.M."/>
            <person name="Daffonchio D."/>
            <person name="Bandi C."/>
        </authorList>
    </citation>
    <scope>NUCLEOTIDE SEQUENCE [LARGE SCALE GENOMIC DNA]</scope>
    <source>
        <strain evidence="5 6">SF2.1</strain>
    </source>
</reference>
<dbReference type="SMART" id="SM00418">
    <property type="entry name" value="HTH_ARSR"/>
    <property type="match status" value="1"/>
</dbReference>
<dbReference type="Proteomes" id="UP000027583">
    <property type="component" value="Unassembled WGS sequence"/>
</dbReference>
<evidence type="ECO:0000256" key="3">
    <source>
        <dbReference type="ARBA" id="ARBA00023163"/>
    </source>
</evidence>
<evidence type="ECO:0000313" key="6">
    <source>
        <dbReference type="Proteomes" id="UP000027583"/>
    </source>
</evidence>
<dbReference type="AlphaFoldDB" id="A0A060QJ80"/>
<proteinExistence type="predicted"/>
<feature type="domain" description="HTH arsR-type" evidence="4">
    <location>
        <begin position="4"/>
        <end position="100"/>
    </location>
</feature>
<keyword evidence="2" id="KW-0238">DNA-binding</keyword>
<evidence type="ECO:0000313" key="5">
    <source>
        <dbReference type="EMBL" id="CDG41199.1"/>
    </source>
</evidence>
<dbReference type="InterPro" id="IPR036388">
    <property type="entry name" value="WH-like_DNA-bd_sf"/>
</dbReference>
<dbReference type="Gene3D" id="1.10.10.10">
    <property type="entry name" value="Winged helix-like DNA-binding domain superfamily/Winged helix DNA-binding domain"/>
    <property type="match status" value="1"/>
</dbReference>
<name>A0A060QJ80_9PROT</name>
<dbReference type="GO" id="GO:0003677">
    <property type="term" value="F:DNA binding"/>
    <property type="evidence" value="ECO:0007669"/>
    <property type="project" value="UniProtKB-KW"/>
</dbReference>
<keyword evidence="3" id="KW-0804">Transcription</keyword>
<dbReference type="EMBL" id="CBLX010000027">
    <property type="protein sequence ID" value="CDG41199.1"/>
    <property type="molecule type" value="Genomic_DNA"/>
</dbReference>
<dbReference type="InterPro" id="IPR011991">
    <property type="entry name" value="ArsR-like_HTH"/>
</dbReference>
<sequence>MKVMNGQHMAQLVERLRLYGQAQRLSILSVLSEAPYTVAEIEARTGIGQPALSQQLGELRRAGIIASSRAAREVIYDFASPAERIRTATVLGLLEDRETPSLAPATAEPPRYGAHFASILP</sequence>
<comment type="caution">
    <text evidence="5">The sequence shown here is derived from an EMBL/GenBank/DDBJ whole genome shotgun (WGS) entry which is preliminary data.</text>
</comment>
<dbReference type="PANTHER" id="PTHR43132:SF2">
    <property type="entry name" value="ARSENICAL RESISTANCE OPERON REPRESSOR ARSR-RELATED"/>
    <property type="match status" value="1"/>
</dbReference>
<protein>
    <recommendedName>
        <fullName evidence="4">HTH arsR-type domain-containing protein</fullName>
    </recommendedName>
</protein>
<dbReference type="NCBIfam" id="NF033788">
    <property type="entry name" value="HTH_metalloreg"/>
    <property type="match status" value="1"/>
</dbReference>
<evidence type="ECO:0000256" key="1">
    <source>
        <dbReference type="ARBA" id="ARBA00023015"/>
    </source>
</evidence>
<dbReference type="Pfam" id="PF01022">
    <property type="entry name" value="HTH_5"/>
    <property type="match status" value="1"/>
</dbReference>
<dbReference type="PANTHER" id="PTHR43132">
    <property type="entry name" value="ARSENICAL RESISTANCE OPERON REPRESSOR ARSR-RELATED"/>
    <property type="match status" value="1"/>
</dbReference>
<gene>
    <name evidence="5" type="ORF">ASAP_3154</name>
</gene>
<dbReference type="CDD" id="cd00090">
    <property type="entry name" value="HTH_ARSR"/>
    <property type="match status" value="1"/>
</dbReference>
<accession>A0A060QJ80</accession>
<keyword evidence="1" id="KW-0805">Transcription regulation</keyword>
<dbReference type="PROSITE" id="PS50987">
    <property type="entry name" value="HTH_ARSR_2"/>
    <property type="match status" value="1"/>
</dbReference>